<feature type="domain" description="Prion-inhibition and propagation HeLo" evidence="3">
    <location>
        <begin position="15"/>
        <end position="206"/>
    </location>
</feature>
<keyword evidence="2" id="KW-0472">Membrane</keyword>
<feature type="region of interest" description="Disordered" evidence="1">
    <location>
        <begin position="267"/>
        <end position="287"/>
    </location>
</feature>
<evidence type="ECO:0000313" key="4">
    <source>
        <dbReference type="EMBL" id="KAG9229645.1"/>
    </source>
</evidence>
<dbReference type="Proteomes" id="UP000824998">
    <property type="component" value="Unassembled WGS sequence"/>
</dbReference>
<feature type="compositionally biased region" description="Basic and acidic residues" evidence="1">
    <location>
        <begin position="267"/>
        <end position="276"/>
    </location>
</feature>
<evidence type="ECO:0000259" key="3">
    <source>
        <dbReference type="Pfam" id="PF14479"/>
    </source>
</evidence>
<dbReference type="InterPro" id="IPR038305">
    <property type="entry name" value="HeLo_sf"/>
</dbReference>
<keyword evidence="4" id="KW-0034">Amyloid</keyword>
<dbReference type="PANTHER" id="PTHR37542">
    <property type="entry name" value="HELO DOMAIN-CONTAINING PROTEIN-RELATED"/>
    <property type="match status" value="1"/>
</dbReference>
<protein>
    <submittedName>
        <fullName evidence="4">Prion-inhibition and propagation-domain-containing protein</fullName>
    </submittedName>
</protein>
<dbReference type="InterPro" id="IPR029498">
    <property type="entry name" value="HeLo_dom"/>
</dbReference>
<dbReference type="PANTHER" id="PTHR37542:SF3">
    <property type="entry name" value="PRION-INHIBITION AND PROPAGATION HELO DOMAIN-CONTAINING PROTEIN"/>
    <property type="match status" value="1"/>
</dbReference>
<sequence length="340" mass="38224">MEFIVGTTVGATGLVVGLATLFTTCLQVWDFVDAGKAHVTNFSLLRTKLDNQRILFMIWGTALGFGSQSGYDARLDDPRVKPTIEANLHHIIRMFSETETLSKRYGIDVIKKESHTLVGTSTNAVFQPKHASFLEKLRKQEKDISLWRVTRWAIRDEHKFDVLAKDLRGIIEDLERITNKFISLSELVDLAQDAVEDINDLQSLEEIQEATGGAPTIVSDTTSIRHRTIEERTNSTVSVDDSFYTAPTTNVGSIVVSGTMEAIPAPDDLRVDRHPEGPSQSRQRLQSQETKMMELLTSSMLREARALRIISVVALFYLPATFVSTFFSTDVFKYQDRSTF</sequence>
<reference evidence="4" key="1">
    <citation type="journal article" date="2021" name="IMA Fungus">
        <title>Genomic characterization of three marine fungi, including Emericellopsis atlantica sp. nov. with signatures of a generalist lifestyle and marine biomass degradation.</title>
        <authorList>
            <person name="Hagestad O.C."/>
            <person name="Hou L."/>
            <person name="Andersen J.H."/>
            <person name="Hansen E.H."/>
            <person name="Altermark B."/>
            <person name="Li C."/>
            <person name="Kuhnert E."/>
            <person name="Cox R.J."/>
            <person name="Crous P.W."/>
            <person name="Spatafora J.W."/>
            <person name="Lail K."/>
            <person name="Amirebrahimi M."/>
            <person name="Lipzen A."/>
            <person name="Pangilinan J."/>
            <person name="Andreopoulos W."/>
            <person name="Hayes R.D."/>
            <person name="Ng V."/>
            <person name="Grigoriev I.V."/>
            <person name="Jackson S.A."/>
            <person name="Sutton T.D.S."/>
            <person name="Dobson A.D.W."/>
            <person name="Rama T."/>
        </authorList>
    </citation>
    <scope>NUCLEOTIDE SEQUENCE</scope>
    <source>
        <strain evidence="4">TRa018bII</strain>
    </source>
</reference>
<keyword evidence="5" id="KW-1185">Reference proteome</keyword>
<dbReference type="Gene3D" id="1.20.120.1020">
    <property type="entry name" value="Prion-inhibition and propagation, HeLo domain"/>
    <property type="match status" value="1"/>
</dbReference>
<keyword evidence="4" id="KW-0640">Prion</keyword>
<dbReference type="OrthoDB" id="20872at2759"/>
<evidence type="ECO:0000313" key="5">
    <source>
        <dbReference type="Proteomes" id="UP000824998"/>
    </source>
</evidence>
<evidence type="ECO:0000256" key="1">
    <source>
        <dbReference type="SAM" id="MobiDB-lite"/>
    </source>
</evidence>
<gene>
    <name evidence="4" type="ORF">BJ875DRAFT_488725</name>
</gene>
<comment type="caution">
    <text evidence="4">The sequence shown here is derived from an EMBL/GenBank/DDBJ whole genome shotgun (WGS) entry which is preliminary data.</text>
</comment>
<dbReference type="Pfam" id="PF14479">
    <property type="entry name" value="HeLo"/>
    <property type="match status" value="1"/>
</dbReference>
<organism evidence="4 5">
    <name type="scientific">Amylocarpus encephaloides</name>
    <dbReference type="NCBI Taxonomy" id="45428"/>
    <lineage>
        <taxon>Eukaryota</taxon>
        <taxon>Fungi</taxon>
        <taxon>Dikarya</taxon>
        <taxon>Ascomycota</taxon>
        <taxon>Pezizomycotina</taxon>
        <taxon>Leotiomycetes</taxon>
        <taxon>Helotiales</taxon>
        <taxon>Helotiales incertae sedis</taxon>
        <taxon>Amylocarpus</taxon>
    </lineage>
</organism>
<accession>A0A9P7Y9J4</accession>
<name>A0A9P7Y9J4_9HELO</name>
<feature type="transmembrane region" description="Helical" evidence="2">
    <location>
        <begin position="306"/>
        <end position="327"/>
    </location>
</feature>
<keyword evidence="2" id="KW-1133">Transmembrane helix</keyword>
<proteinExistence type="predicted"/>
<keyword evidence="2" id="KW-0812">Transmembrane</keyword>
<feature type="compositionally biased region" description="Polar residues" evidence="1">
    <location>
        <begin position="278"/>
        <end position="287"/>
    </location>
</feature>
<dbReference type="AlphaFoldDB" id="A0A9P7Y9J4"/>
<dbReference type="EMBL" id="MU251744">
    <property type="protein sequence ID" value="KAG9229645.1"/>
    <property type="molecule type" value="Genomic_DNA"/>
</dbReference>
<evidence type="ECO:0000256" key="2">
    <source>
        <dbReference type="SAM" id="Phobius"/>
    </source>
</evidence>